<dbReference type="GO" id="GO:0008408">
    <property type="term" value="F:3'-5' exonuclease activity"/>
    <property type="evidence" value="ECO:0007669"/>
    <property type="project" value="InterPro"/>
</dbReference>
<dbReference type="OrthoDB" id="1920326at2759"/>
<dbReference type="Pfam" id="PF01612">
    <property type="entry name" value="DNA_pol_A_exo1"/>
    <property type="match status" value="1"/>
</dbReference>
<comment type="caution">
    <text evidence="4">The sequence shown here is derived from an EMBL/GenBank/DDBJ whole genome shotgun (WGS) entry which is preliminary data.</text>
</comment>
<dbReference type="SMART" id="SM00474">
    <property type="entry name" value="35EXOc"/>
    <property type="match status" value="1"/>
</dbReference>
<dbReference type="GO" id="GO:0006139">
    <property type="term" value="P:nucleobase-containing compound metabolic process"/>
    <property type="evidence" value="ECO:0007669"/>
    <property type="project" value="InterPro"/>
</dbReference>
<dbReference type="GO" id="GO:0005634">
    <property type="term" value="C:nucleus"/>
    <property type="evidence" value="ECO:0007669"/>
    <property type="project" value="TreeGrafter"/>
</dbReference>
<dbReference type="EMBL" id="JAAALK010000288">
    <property type="protein sequence ID" value="KAG8055511.1"/>
    <property type="molecule type" value="Genomic_DNA"/>
</dbReference>
<dbReference type="PANTHER" id="PTHR13620:SF105">
    <property type="entry name" value="OS01G0737700 PROTEIN"/>
    <property type="match status" value="1"/>
</dbReference>
<dbReference type="Proteomes" id="UP000729402">
    <property type="component" value="Unassembled WGS sequence"/>
</dbReference>
<evidence type="ECO:0000256" key="1">
    <source>
        <dbReference type="ARBA" id="ARBA00022722"/>
    </source>
</evidence>
<sequence>MKRGGIILISSWNPRRFKPEIENPNAEREGGRETEGEEMATFVRRDFGDGTYTVAFGDDDIHATLTDSGDVVDDWLDEILRIHRRRLNYLVVGLDVEWRPFGRFSEPNPVSLLQICVGRRCLIFQILRADYVPESLFDFVADDRFTFVGVGIDNDVTKLRDQYGLEVEDAVDLRHLAADKMGKPELRSTGLQGLVSEVMDVWLEKPHHVRVSAWDAPRLSKPQLMYACVDAFASFEVGRRLYAGDY</sequence>
<evidence type="ECO:0000313" key="5">
    <source>
        <dbReference type="Proteomes" id="UP000729402"/>
    </source>
</evidence>
<accession>A0A8J5RKQ9</accession>
<reference evidence="4" key="1">
    <citation type="journal article" date="2021" name="bioRxiv">
        <title>Whole Genome Assembly and Annotation of Northern Wild Rice, Zizania palustris L., Supports a Whole Genome Duplication in the Zizania Genus.</title>
        <authorList>
            <person name="Haas M."/>
            <person name="Kono T."/>
            <person name="Macchietto M."/>
            <person name="Millas R."/>
            <person name="McGilp L."/>
            <person name="Shao M."/>
            <person name="Duquette J."/>
            <person name="Hirsch C.N."/>
            <person name="Kimball J."/>
        </authorList>
    </citation>
    <scope>NUCLEOTIDE SEQUENCE</scope>
    <source>
        <tissue evidence="4">Fresh leaf tissue</tissue>
    </source>
</reference>
<gene>
    <name evidence="4" type="ORF">GUJ93_ZPchr0001g32326</name>
</gene>
<dbReference type="AlphaFoldDB" id="A0A8J5RKQ9"/>
<dbReference type="PANTHER" id="PTHR13620">
    <property type="entry name" value="3-5 EXONUCLEASE"/>
    <property type="match status" value="1"/>
</dbReference>
<dbReference type="CDD" id="cd06141">
    <property type="entry name" value="WRN_exo"/>
    <property type="match status" value="1"/>
</dbReference>
<keyword evidence="5" id="KW-1185">Reference proteome</keyword>
<dbReference type="GO" id="GO:0003676">
    <property type="term" value="F:nucleic acid binding"/>
    <property type="evidence" value="ECO:0007669"/>
    <property type="project" value="InterPro"/>
</dbReference>
<proteinExistence type="predicted"/>
<dbReference type="InterPro" id="IPR002562">
    <property type="entry name" value="3'-5'_exonuclease_dom"/>
</dbReference>
<feature type="domain" description="3'-5' exonuclease" evidence="3">
    <location>
        <begin position="67"/>
        <end position="246"/>
    </location>
</feature>
<protein>
    <recommendedName>
        <fullName evidence="3">3'-5' exonuclease domain-containing protein</fullName>
    </recommendedName>
</protein>
<dbReference type="InterPro" id="IPR051132">
    <property type="entry name" value="3-5_Exonuclease_domain"/>
</dbReference>
<evidence type="ECO:0000259" key="3">
    <source>
        <dbReference type="SMART" id="SM00474"/>
    </source>
</evidence>
<reference evidence="4" key="2">
    <citation type="submission" date="2021-02" db="EMBL/GenBank/DDBJ databases">
        <authorList>
            <person name="Kimball J.A."/>
            <person name="Haas M.W."/>
            <person name="Macchietto M."/>
            <person name="Kono T."/>
            <person name="Duquette J."/>
            <person name="Shao M."/>
        </authorList>
    </citation>
    <scope>NUCLEOTIDE SEQUENCE</scope>
    <source>
        <tissue evidence="4">Fresh leaf tissue</tissue>
    </source>
</reference>
<evidence type="ECO:0000313" key="4">
    <source>
        <dbReference type="EMBL" id="KAG8055511.1"/>
    </source>
</evidence>
<organism evidence="4 5">
    <name type="scientific">Zizania palustris</name>
    <name type="common">Northern wild rice</name>
    <dbReference type="NCBI Taxonomy" id="103762"/>
    <lineage>
        <taxon>Eukaryota</taxon>
        <taxon>Viridiplantae</taxon>
        <taxon>Streptophyta</taxon>
        <taxon>Embryophyta</taxon>
        <taxon>Tracheophyta</taxon>
        <taxon>Spermatophyta</taxon>
        <taxon>Magnoliopsida</taxon>
        <taxon>Liliopsida</taxon>
        <taxon>Poales</taxon>
        <taxon>Poaceae</taxon>
        <taxon>BOP clade</taxon>
        <taxon>Oryzoideae</taxon>
        <taxon>Oryzeae</taxon>
        <taxon>Zizaniinae</taxon>
        <taxon>Zizania</taxon>
    </lineage>
</organism>
<evidence type="ECO:0000256" key="2">
    <source>
        <dbReference type="ARBA" id="ARBA00022801"/>
    </source>
</evidence>
<dbReference type="FunFam" id="3.30.420.10:FF:000054">
    <property type="entry name" value="Werner Syndrome-like exonuclease"/>
    <property type="match status" value="1"/>
</dbReference>
<keyword evidence="2" id="KW-0378">Hydrolase</keyword>
<name>A0A8J5RKQ9_ZIZPA</name>
<dbReference type="GO" id="GO:0005737">
    <property type="term" value="C:cytoplasm"/>
    <property type="evidence" value="ECO:0007669"/>
    <property type="project" value="TreeGrafter"/>
</dbReference>
<keyword evidence="1" id="KW-0540">Nuclease</keyword>